<dbReference type="Pfam" id="PF03929">
    <property type="entry name" value="PepSY_TM"/>
    <property type="match status" value="1"/>
</dbReference>
<evidence type="ECO:0000256" key="1">
    <source>
        <dbReference type="SAM" id="MobiDB-lite"/>
    </source>
</evidence>
<feature type="transmembrane region" description="Helical" evidence="2">
    <location>
        <begin position="449"/>
        <end position="482"/>
    </location>
</feature>
<evidence type="ECO:0000313" key="4">
    <source>
        <dbReference type="Proteomes" id="UP000274100"/>
    </source>
</evidence>
<dbReference type="RefSeq" id="WP_126331221.1">
    <property type="nucleotide sequence ID" value="NZ_LR134343.1"/>
</dbReference>
<evidence type="ECO:0000256" key="2">
    <source>
        <dbReference type="SAM" id="Phobius"/>
    </source>
</evidence>
<protein>
    <submittedName>
        <fullName evidence="3">Uncharacterized iron-regulated membrane protein</fullName>
    </submittedName>
</protein>
<feature type="transmembrane region" description="Helical" evidence="2">
    <location>
        <begin position="22"/>
        <end position="47"/>
    </location>
</feature>
<dbReference type="OrthoDB" id="9816402at2"/>
<feature type="region of interest" description="Disordered" evidence="1">
    <location>
        <begin position="265"/>
        <end position="288"/>
    </location>
</feature>
<dbReference type="AlphaFoldDB" id="A0A3S4ULI4"/>
<proteinExistence type="predicted"/>
<feature type="transmembrane region" description="Helical" evidence="2">
    <location>
        <begin position="405"/>
        <end position="429"/>
    </location>
</feature>
<name>A0A3S4ULI4_9GAMM</name>
<feature type="transmembrane region" description="Helical" evidence="2">
    <location>
        <begin position="158"/>
        <end position="179"/>
    </location>
</feature>
<dbReference type="InterPro" id="IPR005625">
    <property type="entry name" value="PepSY-ass_TM"/>
</dbReference>
<feature type="transmembrane region" description="Helical" evidence="2">
    <location>
        <begin position="199"/>
        <end position="225"/>
    </location>
</feature>
<dbReference type="PANTHER" id="PTHR34219">
    <property type="entry name" value="IRON-REGULATED INNER MEMBRANE PROTEIN-RELATED"/>
    <property type="match status" value="1"/>
</dbReference>
<dbReference type="EMBL" id="LR134343">
    <property type="protein sequence ID" value="VEG13579.1"/>
    <property type="molecule type" value="Genomic_DNA"/>
</dbReference>
<evidence type="ECO:0000313" key="3">
    <source>
        <dbReference type="EMBL" id="VEG13579.1"/>
    </source>
</evidence>
<feature type="compositionally biased region" description="Polar residues" evidence="1">
    <location>
        <begin position="265"/>
        <end position="282"/>
    </location>
</feature>
<keyword evidence="2" id="KW-0472">Membrane</keyword>
<dbReference type="Proteomes" id="UP000274100">
    <property type="component" value="Chromosome"/>
</dbReference>
<gene>
    <name evidence="3" type="ORF">NCTC10297_01547</name>
</gene>
<accession>A0A3S4ULI4</accession>
<dbReference type="KEGG" id="mcun:NCTC10297_01547"/>
<reference evidence="3 4" key="1">
    <citation type="submission" date="2018-12" db="EMBL/GenBank/DDBJ databases">
        <authorList>
            <consortium name="Pathogen Informatics"/>
        </authorList>
    </citation>
    <scope>NUCLEOTIDE SEQUENCE [LARGE SCALE GENOMIC DNA]</scope>
    <source>
        <strain evidence="3 4">NCTC10297</strain>
    </source>
</reference>
<keyword evidence="2" id="KW-1133">Transmembrane helix</keyword>
<organism evidence="3 4">
    <name type="scientific">Moraxella cuniculi</name>
    <dbReference type="NCBI Taxonomy" id="34061"/>
    <lineage>
        <taxon>Bacteria</taxon>
        <taxon>Pseudomonadati</taxon>
        <taxon>Pseudomonadota</taxon>
        <taxon>Gammaproteobacteria</taxon>
        <taxon>Moraxellales</taxon>
        <taxon>Moraxellaceae</taxon>
        <taxon>Moraxella</taxon>
    </lineage>
</organism>
<keyword evidence="2" id="KW-0812">Transmembrane</keyword>
<sequence>MTGKHHTQKASDSAMYFTLWRWHFYAGIFVAPFLIILASTGLAMLLLTNISGKDLDRTVVNVQATTATIEQQAASAINSVTAPDVANAQVVQYISPRAADTVALFRIKAEKNGDSIDNMVLVDPYTATVIDSFPRQSNWYYVFDSIHGDILLGTVGDYLLETAASLTILLIITGLYLWWHRQRNLKTMLLPKAQPKRSLWRVIHGTLGSWVSVILLFFCITGLAWAGIWGEKMMQAWNQFPAGKWGVEPLPQSTLVVDFAKKSTPRTNSNQATTHEMTTHGKSLNDGGSKDAPWALEQTAMPISNQANKQANLPTLNSINQQAQMLGFQGRYQIYQPKGETGVWTISQDSMSYDMASPTADRTVHIDQYSGAVLADIRFDDYNAMGKFMAAGIALHMGTLGWWSVLANALFCLLVIVLCIAGYMLWWQRRPTAGLRSLNPPARNKVASLSWQFAIILPLLAALFPTALVAVMAIALLDWLLISRIDWLKQLLK</sequence>
<dbReference type="PANTHER" id="PTHR34219:SF1">
    <property type="entry name" value="PEPSY DOMAIN-CONTAINING PROTEIN"/>
    <property type="match status" value="1"/>
</dbReference>